<gene>
    <name evidence="3" type="ORF">BDW59DRAFT_182390</name>
</gene>
<evidence type="ECO:0000313" key="3">
    <source>
        <dbReference type="EMBL" id="KAL2816621.1"/>
    </source>
</evidence>
<dbReference type="PANTHER" id="PTHR46082">
    <property type="entry name" value="ATP/GTP-BINDING PROTEIN-RELATED"/>
    <property type="match status" value="1"/>
</dbReference>
<proteinExistence type="predicted"/>
<comment type="caution">
    <text evidence="3">The sequence shown here is derived from an EMBL/GenBank/DDBJ whole genome shotgun (WGS) entry which is preliminary data.</text>
</comment>
<dbReference type="PANTHER" id="PTHR46082:SF6">
    <property type="entry name" value="AAA+ ATPASE DOMAIN-CONTAINING PROTEIN-RELATED"/>
    <property type="match status" value="1"/>
</dbReference>
<dbReference type="InterPro" id="IPR053137">
    <property type="entry name" value="NLR-like"/>
</dbReference>
<dbReference type="SUPFAM" id="SSF53167">
    <property type="entry name" value="Purine and uridine phosphorylases"/>
    <property type="match status" value="1"/>
</dbReference>
<dbReference type="Pfam" id="PF01048">
    <property type="entry name" value="PNP_UDP_1"/>
    <property type="match status" value="1"/>
</dbReference>
<accession>A0ABR4HMB2</accession>
<dbReference type="EMBL" id="JBFXLS010000099">
    <property type="protein sequence ID" value="KAL2816621.1"/>
    <property type="molecule type" value="Genomic_DNA"/>
</dbReference>
<name>A0ABR4HMB2_9EURO</name>
<dbReference type="InterPro" id="IPR000845">
    <property type="entry name" value="Nucleoside_phosphorylase_d"/>
</dbReference>
<feature type="signal peptide" evidence="1">
    <location>
        <begin position="1"/>
        <end position="26"/>
    </location>
</feature>
<reference evidence="3 4" key="1">
    <citation type="submission" date="2024-07" db="EMBL/GenBank/DDBJ databases">
        <title>Section-level genome sequencing and comparative genomics of Aspergillus sections Usti and Cavernicolus.</title>
        <authorList>
            <consortium name="Lawrence Berkeley National Laboratory"/>
            <person name="Nybo J.L."/>
            <person name="Vesth T.C."/>
            <person name="Theobald S."/>
            <person name="Frisvad J.C."/>
            <person name="Larsen T.O."/>
            <person name="Kjaerboelling I."/>
            <person name="Rothschild-Mancinelli K."/>
            <person name="Lyhne E.K."/>
            <person name="Kogle M.E."/>
            <person name="Barry K."/>
            <person name="Clum A."/>
            <person name="Na H."/>
            <person name="Ledsgaard L."/>
            <person name="Lin J."/>
            <person name="Lipzen A."/>
            <person name="Kuo A."/>
            <person name="Riley R."/>
            <person name="Mondo S."/>
            <person name="LaButti K."/>
            <person name="Haridas S."/>
            <person name="Pangalinan J."/>
            <person name="Salamov A.A."/>
            <person name="Simmons B.A."/>
            <person name="Magnuson J.K."/>
            <person name="Chen J."/>
            <person name="Drula E."/>
            <person name="Henrissat B."/>
            <person name="Wiebenga A."/>
            <person name="Lubbers R.J."/>
            <person name="Gomes A.C."/>
            <person name="Makela M.R."/>
            <person name="Stajich J."/>
            <person name="Grigoriev I.V."/>
            <person name="Mortensen U.H."/>
            <person name="De vries R.P."/>
            <person name="Baker S.E."/>
            <person name="Andersen M.R."/>
        </authorList>
    </citation>
    <scope>NUCLEOTIDE SEQUENCE [LARGE SCALE GENOMIC DNA]</scope>
    <source>
        <strain evidence="3 4">CBS 600.67</strain>
    </source>
</reference>
<evidence type="ECO:0000256" key="1">
    <source>
        <dbReference type="SAM" id="SignalP"/>
    </source>
</evidence>
<keyword evidence="4" id="KW-1185">Reference proteome</keyword>
<evidence type="ECO:0000259" key="2">
    <source>
        <dbReference type="Pfam" id="PF01048"/>
    </source>
</evidence>
<sequence>MRPSDRTGFQIVIICALRVELDAVEAVFDEFWDEDEDRFHYGKGPRDDNVYLFGRINHHPVVLAYMPGLGKQSSATVAANCLTSFPNIQLGLVVGVCGGVPQAGGKDIFLGDIIISTGVIQFDSGVQFDGQLVARSDTLEDNLGRPNREIRSFLHQLQCWRSRTKLQQRVSTYISEICEKDNFDSWRCPPLEDDKLYEAQYCHQKHGEMQKEAIYLSCNQLQCDAHELICRQRTNAQTPEIHFGRIASGDRVMKSGIHRDKIARETNVLAFEMEGAGVWDNFPTIIIKGVCDYADSHKNKDWQKYASVTAAASVKAVLREWQGVDGPVPGGLLTKGTDMNRNVIFTNYGNVVNQGVTQTFHGSVTF</sequence>
<keyword evidence="1" id="KW-0732">Signal</keyword>
<evidence type="ECO:0000313" key="4">
    <source>
        <dbReference type="Proteomes" id="UP001610335"/>
    </source>
</evidence>
<dbReference type="Gene3D" id="3.40.50.1580">
    <property type="entry name" value="Nucleoside phosphorylase domain"/>
    <property type="match status" value="1"/>
</dbReference>
<dbReference type="InterPro" id="IPR035994">
    <property type="entry name" value="Nucleoside_phosphorylase_sf"/>
</dbReference>
<dbReference type="Proteomes" id="UP001610335">
    <property type="component" value="Unassembled WGS sequence"/>
</dbReference>
<feature type="domain" description="Nucleoside phosphorylase" evidence="2">
    <location>
        <begin position="11"/>
        <end position="127"/>
    </location>
</feature>
<organism evidence="3 4">
    <name type="scientific">Aspergillus cavernicola</name>
    <dbReference type="NCBI Taxonomy" id="176166"/>
    <lineage>
        <taxon>Eukaryota</taxon>
        <taxon>Fungi</taxon>
        <taxon>Dikarya</taxon>
        <taxon>Ascomycota</taxon>
        <taxon>Pezizomycotina</taxon>
        <taxon>Eurotiomycetes</taxon>
        <taxon>Eurotiomycetidae</taxon>
        <taxon>Eurotiales</taxon>
        <taxon>Aspergillaceae</taxon>
        <taxon>Aspergillus</taxon>
        <taxon>Aspergillus subgen. Nidulantes</taxon>
    </lineage>
</organism>
<feature type="chain" id="PRO_5045202202" evidence="1">
    <location>
        <begin position="27"/>
        <end position="366"/>
    </location>
</feature>
<protein>
    <submittedName>
        <fullName evidence="3">Nucleoside phosphorylase domain-containing protein</fullName>
    </submittedName>
</protein>